<dbReference type="SUPFAM" id="SSF54909">
    <property type="entry name" value="Dimeric alpha+beta barrel"/>
    <property type="match status" value="1"/>
</dbReference>
<evidence type="ECO:0008006" key="2">
    <source>
        <dbReference type="Google" id="ProtNLM"/>
    </source>
</evidence>
<organism evidence="1">
    <name type="scientific">hydrothermal vent metagenome</name>
    <dbReference type="NCBI Taxonomy" id="652676"/>
    <lineage>
        <taxon>unclassified sequences</taxon>
        <taxon>metagenomes</taxon>
        <taxon>ecological metagenomes</taxon>
    </lineage>
</organism>
<dbReference type="EMBL" id="UOFJ01000275">
    <property type="protein sequence ID" value="VAW67505.1"/>
    <property type="molecule type" value="Genomic_DNA"/>
</dbReference>
<dbReference type="Gene3D" id="3.30.70.100">
    <property type="match status" value="1"/>
</dbReference>
<protein>
    <recommendedName>
        <fullName evidence="2">ABM domain-containing protein</fullName>
    </recommendedName>
</protein>
<dbReference type="InterPro" id="IPR011008">
    <property type="entry name" value="Dimeric_a/b-barrel"/>
</dbReference>
<gene>
    <name evidence="1" type="ORF">MNBD_GAMMA10-1944</name>
</gene>
<name>A0A3B0XGR0_9ZZZZ</name>
<reference evidence="1" key="1">
    <citation type="submission" date="2018-06" db="EMBL/GenBank/DDBJ databases">
        <authorList>
            <person name="Zhirakovskaya E."/>
        </authorList>
    </citation>
    <scope>NUCLEOTIDE SEQUENCE</scope>
</reference>
<accession>A0A3B0XGR0</accession>
<proteinExistence type="predicted"/>
<evidence type="ECO:0000313" key="1">
    <source>
        <dbReference type="EMBL" id="VAW67505.1"/>
    </source>
</evidence>
<sequence>MTGKVIEMATIKLLPGKTEQDLLRASEKFQQDFVNGLKGFISRELVHVKDNEYADIVHWESMEDARAVLTQEMSSDACMAFFSLMEMDETNPEAGVRHFKSLALYEVDEVERS</sequence>
<dbReference type="AlphaFoldDB" id="A0A3B0XGR0"/>